<comment type="caution">
    <text evidence="1">The sequence shown here is derived from an EMBL/GenBank/DDBJ whole genome shotgun (WGS) entry which is preliminary data.</text>
</comment>
<dbReference type="Proteomes" id="UP000596742">
    <property type="component" value="Unassembled WGS sequence"/>
</dbReference>
<dbReference type="AlphaFoldDB" id="A0A8B6FRA8"/>
<keyword evidence="2" id="KW-1185">Reference proteome</keyword>
<organism evidence="1 2">
    <name type="scientific">Mytilus galloprovincialis</name>
    <name type="common">Mediterranean mussel</name>
    <dbReference type="NCBI Taxonomy" id="29158"/>
    <lineage>
        <taxon>Eukaryota</taxon>
        <taxon>Metazoa</taxon>
        <taxon>Spiralia</taxon>
        <taxon>Lophotrochozoa</taxon>
        <taxon>Mollusca</taxon>
        <taxon>Bivalvia</taxon>
        <taxon>Autobranchia</taxon>
        <taxon>Pteriomorphia</taxon>
        <taxon>Mytilida</taxon>
        <taxon>Mytiloidea</taxon>
        <taxon>Mytilidae</taxon>
        <taxon>Mytilinae</taxon>
        <taxon>Mytilus</taxon>
    </lineage>
</organism>
<protein>
    <submittedName>
        <fullName evidence="1">Uncharacterized protein</fullName>
    </submittedName>
</protein>
<evidence type="ECO:0000313" key="1">
    <source>
        <dbReference type="EMBL" id="VDI54122.1"/>
    </source>
</evidence>
<evidence type="ECO:0000313" key="2">
    <source>
        <dbReference type="Proteomes" id="UP000596742"/>
    </source>
</evidence>
<sequence>MLLWRKIQVRSTSQPEYLSQETQYSLSVVSTTIINTPPRLVNPENVTMEEDSVSTTIINTPPRLVSPENVTMEEDSVSTTIINTPPRLVNPENVTMVEDSGKIYVTA</sequence>
<dbReference type="EMBL" id="UYJE01007375">
    <property type="protein sequence ID" value="VDI54122.1"/>
    <property type="molecule type" value="Genomic_DNA"/>
</dbReference>
<gene>
    <name evidence="1" type="ORF">MGAL_10B053830</name>
</gene>
<proteinExistence type="predicted"/>
<accession>A0A8B6FRA8</accession>
<name>A0A8B6FRA8_MYTGA</name>
<reference evidence="1" key="1">
    <citation type="submission" date="2018-11" db="EMBL/GenBank/DDBJ databases">
        <authorList>
            <person name="Alioto T."/>
            <person name="Alioto T."/>
        </authorList>
    </citation>
    <scope>NUCLEOTIDE SEQUENCE</scope>
</reference>